<dbReference type="AlphaFoldDB" id="A0A6N2LK11"/>
<accession>A0A6N2LK11</accession>
<dbReference type="PANTHER" id="PTHR17630:SF52">
    <property type="entry name" value="ENDO-1,3-1,4-BETA-D-GLUCANASE-LIKE PROTEIN"/>
    <property type="match status" value="1"/>
</dbReference>
<protein>
    <recommendedName>
        <fullName evidence="1">Dienelactone hydrolase domain-containing protein</fullName>
    </recommendedName>
</protein>
<dbReference type="Pfam" id="PF01738">
    <property type="entry name" value="DLH"/>
    <property type="match status" value="1"/>
</dbReference>
<dbReference type="InterPro" id="IPR002925">
    <property type="entry name" value="Dienelactn_hydro"/>
</dbReference>
<dbReference type="SUPFAM" id="SSF53474">
    <property type="entry name" value="alpha/beta-Hydrolases"/>
    <property type="match status" value="1"/>
</dbReference>
<dbReference type="GO" id="GO:0016787">
    <property type="term" value="F:hydrolase activity"/>
    <property type="evidence" value="ECO:0007669"/>
    <property type="project" value="InterPro"/>
</dbReference>
<sequence length="240" mass="25489">MDTPSFFIASTVPHSFPSLKSVSIAVDHCQTLSSSQCLENPPNLTPGYGGGTVQELGGLETYVTGPSDSNLAILLLSDVLGFKAPNLRYVPLIFAVSLFDELRRWVQAPLCMPVIPAVSYLFTGLAGCSVIAAAGFFVVVPDFLNGDPVDLSKPDFDRGMEKNTSPFEKAKEDAKMVIGALKTKGMNSIGAAGFCWGVKLASSNAFLGAEIGRASPPEQLKEFRELLSAKSQAMGPQPQV</sequence>
<evidence type="ECO:0000259" key="1">
    <source>
        <dbReference type="Pfam" id="PF01738"/>
    </source>
</evidence>
<proteinExistence type="predicted"/>
<name>A0A6N2LK11_SALVM</name>
<dbReference type="PANTHER" id="PTHR17630">
    <property type="entry name" value="DIENELACTONE HYDROLASE"/>
    <property type="match status" value="1"/>
</dbReference>
<organism evidence="2">
    <name type="scientific">Salix viminalis</name>
    <name type="common">Common osier</name>
    <name type="synonym">Basket willow</name>
    <dbReference type="NCBI Taxonomy" id="40686"/>
    <lineage>
        <taxon>Eukaryota</taxon>
        <taxon>Viridiplantae</taxon>
        <taxon>Streptophyta</taxon>
        <taxon>Embryophyta</taxon>
        <taxon>Tracheophyta</taxon>
        <taxon>Spermatophyta</taxon>
        <taxon>Magnoliopsida</taxon>
        <taxon>eudicotyledons</taxon>
        <taxon>Gunneridae</taxon>
        <taxon>Pentapetalae</taxon>
        <taxon>rosids</taxon>
        <taxon>fabids</taxon>
        <taxon>Malpighiales</taxon>
        <taxon>Salicaceae</taxon>
        <taxon>Saliceae</taxon>
        <taxon>Salix</taxon>
    </lineage>
</organism>
<reference evidence="2" key="1">
    <citation type="submission" date="2019-03" db="EMBL/GenBank/DDBJ databases">
        <authorList>
            <person name="Mank J."/>
            <person name="Almeida P."/>
        </authorList>
    </citation>
    <scope>NUCLEOTIDE SEQUENCE</scope>
    <source>
        <strain evidence="2">78183</strain>
    </source>
</reference>
<dbReference type="InterPro" id="IPR029058">
    <property type="entry name" value="AB_hydrolase_fold"/>
</dbReference>
<evidence type="ECO:0000313" key="2">
    <source>
        <dbReference type="EMBL" id="VFU40455.1"/>
    </source>
</evidence>
<gene>
    <name evidence="2" type="ORF">SVIM_LOCUS231751</name>
</gene>
<feature type="domain" description="Dienelactone hydrolase" evidence="1">
    <location>
        <begin position="128"/>
        <end position="210"/>
    </location>
</feature>
<dbReference type="EMBL" id="CAADRP010001544">
    <property type="protein sequence ID" value="VFU40455.1"/>
    <property type="molecule type" value="Genomic_DNA"/>
</dbReference>
<dbReference type="Gene3D" id="3.40.50.1820">
    <property type="entry name" value="alpha/beta hydrolase"/>
    <property type="match status" value="1"/>
</dbReference>